<keyword evidence="1" id="KW-1133">Transmembrane helix</keyword>
<evidence type="ECO:0000256" key="1">
    <source>
        <dbReference type="SAM" id="Phobius"/>
    </source>
</evidence>
<reference evidence="2 3" key="1">
    <citation type="submission" date="2015-09" db="EMBL/GenBank/DDBJ databases">
        <title>Trachymyrmex cornetzi WGS genome.</title>
        <authorList>
            <person name="Nygaard S."/>
            <person name="Hu H."/>
            <person name="Boomsma J."/>
            <person name="Zhang G."/>
        </authorList>
    </citation>
    <scope>NUCLEOTIDE SEQUENCE [LARGE SCALE GENOMIC DNA]</scope>
    <source>
        <strain evidence="2">Tcor2-1</strain>
        <tissue evidence="2">Whole body</tissue>
    </source>
</reference>
<evidence type="ECO:0000313" key="2">
    <source>
        <dbReference type="EMBL" id="KYN13628.1"/>
    </source>
</evidence>
<evidence type="ECO:0008006" key="4">
    <source>
        <dbReference type="Google" id="ProtNLM"/>
    </source>
</evidence>
<keyword evidence="1" id="KW-0472">Membrane</keyword>
<feature type="transmembrane region" description="Helical" evidence="1">
    <location>
        <begin position="247"/>
        <end position="271"/>
    </location>
</feature>
<protein>
    <recommendedName>
        <fullName evidence="4">Nuclease HARBI1</fullName>
    </recommendedName>
</protein>
<keyword evidence="1" id="KW-0812">Transmembrane</keyword>
<feature type="transmembrane region" description="Helical" evidence="1">
    <location>
        <begin position="283"/>
        <end position="305"/>
    </location>
</feature>
<sequence length="307" mass="36873">MIRRRWWIRPLNRRRNVKGFRLSLFRELKTTDHEEFFSFIRMLPYQFDDLLQKIEPFLPRGGLRRPLPSELKLALTLNFLAHGDSARSKSWEFRIGRSTVYKIVQEVCEAIWKALQPISYPLSFIFSTIEQRLNFHLHNKHTTRNLQVKDKYFTQRVFVDQTKRKLSTRLHEHKSDIRKNTGSPTVITDHRINLDHNFRWNDVRILDCESSYNKRLVFEMIHIKRQKQGLNKMNDTESLPVILTLKLFNLFLLLYCFPFFLTSLLSTFFFPSTLFFPLLCTPSFWFTISTFLPKFVVFTLSLNILER</sequence>
<dbReference type="Proteomes" id="UP000078492">
    <property type="component" value="Unassembled WGS sequence"/>
</dbReference>
<gene>
    <name evidence="2" type="ORF">ALC57_14180</name>
</gene>
<evidence type="ECO:0000313" key="3">
    <source>
        <dbReference type="Proteomes" id="UP000078492"/>
    </source>
</evidence>
<accession>A0A151IYQ2</accession>
<dbReference type="CDD" id="cd10442">
    <property type="entry name" value="GIY-YIG_PLEs"/>
    <property type="match status" value="1"/>
</dbReference>
<dbReference type="EMBL" id="KQ980752">
    <property type="protein sequence ID" value="KYN13628.1"/>
    <property type="molecule type" value="Genomic_DNA"/>
</dbReference>
<keyword evidence="3" id="KW-1185">Reference proteome</keyword>
<proteinExistence type="predicted"/>
<name>A0A151IYQ2_9HYME</name>
<organism evidence="2 3">
    <name type="scientific">Trachymyrmex cornetzi</name>
    <dbReference type="NCBI Taxonomy" id="471704"/>
    <lineage>
        <taxon>Eukaryota</taxon>
        <taxon>Metazoa</taxon>
        <taxon>Ecdysozoa</taxon>
        <taxon>Arthropoda</taxon>
        <taxon>Hexapoda</taxon>
        <taxon>Insecta</taxon>
        <taxon>Pterygota</taxon>
        <taxon>Neoptera</taxon>
        <taxon>Endopterygota</taxon>
        <taxon>Hymenoptera</taxon>
        <taxon>Apocrita</taxon>
        <taxon>Aculeata</taxon>
        <taxon>Formicoidea</taxon>
        <taxon>Formicidae</taxon>
        <taxon>Myrmicinae</taxon>
        <taxon>Trachymyrmex</taxon>
    </lineage>
</organism>
<dbReference type="AlphaFoldDB" id="A0A151IYQ2"/>